<evidence type="ECO:0000259" key="5">
    <source>
        <dbReference type="PROSITE" id="PS50932"/>
    </source>
</evidence>
<keyword evidence="7" id="KW-1185">Reference proteome</keyword>
<dbReference type="PANTHER" id="PTHR30146:SF148">
    <property type="entry name" value="HTH-TYPE TRANSCRIPTIONAL REPRESSOR PURR-RELATED"/>
    <property type="match status" value="1"/>
</dbReference>
<dbReference type="GO" id="GO:0003700">
    <property type="term" value="F:DNA-binding transcription factor activity"/>
    <property type="evidence" value="ECO:0007669"/>
    <property type="project" value="TreeGrafter"/>
</dbReference>
<gene>
    <name evidence="6" type="ORF">OG2516_07091</name>
</gene>
<name>Q2CGA8_OCEGH</name>
<evidence type="ECO:0000256" key="4">
    <source>
        <dbReference type="ARBA" id="ARBA00023163"/>
    </source>
</evidence>
<dbReference type="GO" id="GO:0000976">
    <property type="term" value="F:transcription cis-regulatory region binding"/>
    <property type="evidence" value="ECO:0007669"/>
    <property type="project" value="TreeGrafter"/>
</dbReference>
<dbReference type="InterPro" id="IPR046335">
    <property type="entry name" value="LacI/GalR-like_sensor"/>
</dbReference>
<accession>Q2CGA8</accession>
<comment type="caution">
    <text evidence="6">The sequence shown here is derived from an EMBL/GenBank/DDBJ whole genome shotgun (WGS) entry which is preliminary data.</text>
</comment>
<keyword evidence="4" id="KW-0804">Transcription</keyword>
<dbReference type="PROSITE" id="PS00356">
    <property type="entry name" value="HTH_LACI_1"/>
    <property type="match status" value="1"/>
</dbReference>
<dbReference type="RefSeq" id="WP_007254944.1">
    <property type="nucleotide sequence ID" value="NZ_CH724107.1"/>
</dbReference>
<proteinExistence type="predicted"/>
<reference evidence="6 7" key="1">
    <citation type="journal article" date="2010" name="J. Bacteriol.">
        <title>Genome sequences of Oceanicola granulosus HTCC2516(T) and Oceanicola batsensis HTCC2597(TDelta).</title>
        <authorList>
            <person name="Thrash J.C."/>
            <person name="Cho J.C."/>
            <person name="Vergin K.L."/>
            <person name="Giovannoni S.J."/>
        </authorList>
    </citation>
    <scope>NUCLEOTIDE SEQUENCE [LARGE SCALE GENOMIC DNA]</scope>
    <source>
        <strain evidence="7">ATCC BAA-861 / DSM 15982 / KCTC 12143 / HTCC2516</strain>
    </source>
</reference>
<evidence type="ECO:0000256" key="3">
    <source>
        <dbReference type="ARBA" id="ARBA00023125"/>
    </source>
</evidence>
<dbReference type="InterPro" id="IPR010982">
    <property type="entry name" value="Lambda_DNA-bd_dom_sf"/>
</dbReference>
<dbReference type="PRINTS" id="PR00036">
    <property type="entry name" value="HTHLACI"/>
</dbReference>
<keyword evidence="1" id="KW-0678">Repressor</keyword>
<dbReference type="PANTHER" id="PTHR30146">
    <property type="entry name" value="LACI-RELATED TRANSCRIPTIONAL REPRESSOR"/>
    <property type="match status" value="1"/>
</dbReference>
<organism evidence="6 7">
    <name type="scientific">Oceanicola granulosus (strain ATCC BAA-861 / DSM 15982 / KCTC 12143 / HTCC2516)</name>
    <dbReference type="NCBI Taxonomy" id="314256"/>
    <lineage>
        <taxon>Bacteria</taxon>
        <taxon>Pseudomonadati</taxon>
        <taxon>Pseudomonadota</taxon>
        <taxon>Alphaproteobacteria</taxon>
        <taxon>Rhodobacterales</taxon>
        <taxon>Roseobacteraceae</taxon>
        <taxon>Oceanicola</taxon>
    </lineage>
</organism>
<dbReference type="Pfam" id="PF00356">
    <property type="entry name" value="LacI"/>
    <property type="match status" value="1"/>
</dbReference>
<dbReference type="SUPFAM" id="SSF47413">
    <property type="entry name" value="lambda repressor-like DNA-binding domains"/>
    <property type="match status" value="1"/>
</dbReference>
<keyword evidence="2" id="KW-0805">Transcription regulation</keyword>
<dbReference type="eggNOG" id="COG1609">
    <property type="taxonomic scope" value="Bacteria"/>
</dbReference>
<sequence>MATIYDVAKAAGVSPKTVSRVLNDDAPVNESTRQAVNEAIAALDYLPSQAARMMRSSRSRLIGLITGAISQEIGPAVQSGLPEMNIVQAIQREMSAQGKILMISDTGGRADAAPVLARTFAQHRVEGLIYVADHHREIEMDLTSGNCPVVLVNCYDAAATPCVLPDDEAGEAALVARLIEAGHRRIGFLPPDRTQPAARLRLDGYRTALAAAGLAYDPDLVAHVHDPDADRARALLTEALDALLSLDAPPSVICCTNDEMAMRLYGLLRSRGLRVPDDISVAGYDDHKTISEMLYPQLTTVVLPYSEMGRQAARLMLELIEGKPLASPGPTLVDGPVVWRSSVTATEPVDQLFQGRKTS</sequence>
<dbReference type="OrthoDB" id="234496at2"/>
<dbReference type="Gene3D" id="3.40.50.2300">
    <property type="match status" value="2"/>
</dbReference>
<evidence type="ECO:0000256" key="1">
    <source>
        <dbReference type="ARBA" id="ARBA00022491"/>
    </source>
</evidence>
<dbReference type="Pfam" id="PF13377">
    <property type="entry name" value="Peripla_BP_3"/>
    <property type="match status" value="1"/>
</dbReference>
<dbReference type="SUPFAM" id="SSF53822">
    <property type="entry name" value="Periplasmic binding protein-like I"/>
    <property type="match status" value="1"/>
</dbReference>
<protein>
    <submittedName>
        <fullName evidence="6">Transcriptional regulator, LacI family protein</fullName>
    </submittedName>
</protein>
<dbReference type="SMART" id="SM00354">
    <property type="entry name" value="HTH_LACI"/>
    <property type="match status" value="1"/>
</dbReference>
<evidence type="ECO:0000256" key="2">
    <source>
        <dbReference type="ARBA" id="ARBA00023015"/>
    </source>
</evidence>
<dbReference type="CDD" id="cd06288">
    <property type="entry name" value="PBP1_sucrose_transcription_regulator"/>
    <property type="match status" value="1"/>
</dbReference>
<dbReference type="InterPro" id="IPR028082">
    <property type="entry name" value="Peripla_BP_I"/>
</dbReference>
<dbReference type="STRING" id="314256.OG2516_07091"/>
<feature type="domain" description="HTH lacI-type" evidence="5">
    <location>
        <begin position="2"/>
        <end position="56"/>
    </location>
</feature>
<evidence type="ECO:0000313" key="6">
    <source>
        <dbReference type="EMBL" id="EAR51810.1"/>
    </source>
</evidence>
<dbReference type="Gene3D" id="1.10.260.40">
    <property type="entry name" value="lambda repressor-like DNA-binding domains"/>
    <property type="match status" value="1"/>
</dbReference>
<keyword evidence="3" id="KW-0238">DNA-binding</keyword>
<dbReference type="Proteomes" id="UP000003635">
    <property type="component" value="Unassembled WGS sequence"/>
</dbReference>
<evidence type="ECO:0000313" key="7">
    <source>
        <dbReference type="Proteomes" id="UP000003635"/>
    </source>
</evidence>
<dbReference type="CDD" id="cd01392">
    <property type="entry name" value="HTH_LacI"/>
    <property type="match status" value="1"/>
</dbReference>
<dbReference type="AlphaFoldDB" id="Q2CGA8"/>
<dbReference type="PROSITE" id="PS50932">
    <property type="entry name" value="HTH_LACI_2"/>
    <property type="match status" value="1"/>
</dbReference>
<dbReference type="EMBL" id="AAOT01000009">
    <property type="protein sequence ID" value="EAR51810.1"/>
    <property type="molecule type" value="Genomic_DNA"/>
</dbReference>
<dbReference type="InterPro" id="IPR000843">
    <property type="entry name" value="HTH_LacI"/>
</dbReference>
<dbReference type="HOGENOM" id="CLU_037628_6_0_5"/>